<dbReference type="RefSeq" id="XP_013330139.1">
    <property type="nucleotide sequence ID" value="XM_013474685.1"/>
</dbReference>
<evidence type="ECO:0000256" key="2">
    <source>
        <dbReference type="SAM" id="MobiDB-lite"/>
    </source>
</evidence>
<comment type="caution">
    <text evidence="3">The sequence shown here is derived from an EMBL/GenBank/DDBJ whole genome shotgun (WGS) entry which is preliminary data.</text>
</comment>
<protein>
    <submittedName>
        <fullName evidence="3">Nuclear migration protein (ApsA)</fullName>
    </submittedName>
</protein>
<dbReference type="GO" id="GO:0000226">
    <property type="term" value="P:microtubule cytoskeleton organization"/>
    <property type="evidence" value="ECO:0007669"/>
    <property type="project" value="TreeGrafter"/>
</dbReference>
<feature type="compositionally biased region" description="Basic residues" evidence="2">
    <location>
        <begin position="611"/>
        <end position="624"/>
    </location>
</feature>
<feature type="region of interest" description="Disordered" evidence="2">
    <location>
        <begin position="339"/>
        <end position="381"/>
    </location>
</feature>
<dbReference type="EMBL" id="LASV01000099">
    <property type="protein sequence ID" value="KKA23527.1"/>
    <property type="molecule type" value="Genomic_DNA"/>
</dbReference>
<dbReference type="AlphaFoldDB" id="A0A0F4YZ05"/>
<evidence type="ECO:0000256" key="1">
    <source>
        <dbReference type="SAM" id="Coils"/>
    </source>
</evidence>
<feature type="compositionally biased region" description="Polar residues" evidence="2">
    <location>
        <begin position="488"/>
        <end position="504"/>
    </location>
</feature>
<dbReference type="PANTHER" id="PTHR28190:SF1">
    <property type="entry name" value="NUCLEAR MIGRATION PROTEIN NUM1"/>
    <property type="match status" value="1"/>
</dbReference>
<keyword evidence="4" id="KW-1185">Reference proteome</keyword>
<organism evidence="3 4">
    <name type="scientific">Rasamsonia emersonii (strain ATCC 16479 / CBS 393.64 / IMI 116815)</name>
    <dbReference type="NCBI Taxonomy" id="1408163"/>
    <lineage>
        <taxon>Eukaryota</taxon>
        <taxon>Fungi</taxon>
        <taxon>Dikarya</taxon>
        <taxon>Ascomycota</taxon>
        <taxon>Pezizomycotina</taxon>
        <taxon>Eurotiomycetes</taxon>
        <taxon>Eurotiomycetidae</taxon>
        <taxon>Eurotiales</taxon>
        <taxon>Trichocomaceae</taxon>
        <taxon>Rasamsonia</taxon>
    </lineage>
</organism>
<dbReference type="GO" id="GO:0005739">
    <property type="term" value="C:mitochondrion"/>
    <property type="evidence" value="ECO:0007669"/>
    <property type="project" value="TreeGrafter"/>
</dbReference>
<feature type="compositionally biased region" description="Pro residues" evidence="2">
    <location>
        <begin position="361"/>
        <end position="375"/>
    </location>
</feature>
<feature type="compositionally biased region" description="Polar residues" evidence="2">
    <location>
        <begin position="133"/>
        <end position="152"/>
    </location>
</feature>
<feature type="compositionally biased region" description="Basic residues" evidence="2">
    <location>
        <begin position="439"/>
        <end position="448"/>
    </location>
</feature>
<feature type="compositionally biased region" description="Polar residues" evidence="2">
    <location>
        <begin position="745"/>
        <end position="768"/>
    </location>
</feature>
<feature type="compositionally biased region" description="Polar residues" evidence="2">
    <location>
        <begin position="908"/>
        <end position="923"/>
    </location>
</feature>
<feature type="compositionally biased region" description="Acidic residues" evidence="2">
    <location>
        <begin position="545"/>
        <end position="555"/>
    </location>
</feature>
<feature type="compositionally biased region" description="Basic and acidic residues" evidence="2">
    <location>
        <begin position="424"/>
        <end position="433"/>
    </location>
</feature>
<feature type="region of interest" description="Disordered" evidence="2">
    <location>
        <begin position="118"/>
        <end position="165"/>
    </location>
</feature>
<feature type="coiled-coil region" evidence="1">
    <location>
        <begin position="40"/>
        <end position="108"/>
    </location>
</feature>
<dbReference type="Proteomes" id="UP000053958">
    <property type="component" value="Unassembled WGS sequence"/>
</dbReference>
<dbReference type="OrthoDB" id="2149224at2759"/>
<dbReference type="GO" id="GO:0005938">
    <property type="term" value="C:cell cortex"/>
    <property type="evidence" value="ECO:0007669"/>
    <property type="project" value="TreeGrafter"/>
</dbReference>
<dbReference type="STRING" id="1408163.A0A0F4YZ05"/>
<feature type="compositionally biased region" description="Polar residues" evidence="2">
    <location>
        <begin position="675"/>
        <end position="693"/>
    </location>
</feature>
<feature type="region of interest" description="Disordered" evidence="2">
    <location>
        <begin position="424"/>
        <end position="803"/>
    </location>
</feature>
<proteinExistence type="predicted"/>
<feature type="region of interest" description="Disordered" evidence="2">
    <location>
        <begin position="1"/>
        <end position="21"/>
    </location>
</feature>
<sequence length="1064" mass="116736">MEDPFVNSPDGPAASRDSHRYSSFDTQLLSLDASSPSQAKRALEAHLAETERRLQEASKLGTALVEQQQKLTEKLREVERQQDEGEIGPELRRKLMELEREYNEIGKESARAFLAPKRLVSTGDGTPSGELRSPTNSSVFTSQATASPSKVSVPSRKQRNQQSSRVHDIEFATEISTSLLAQVRQLQALLAERDEALKAANLENSRLELEAEGFAQRIRALDESEQRYKDENWNLETQTHELQNTIKEAADRENRLNNTISALTAEKNSVERELEELKQANAKLLEDQAAAQKAHDSEVHMLRRNLSNGDAERQSLQAKVDELTSQNQELVKAVSALRARQQEMEAPRVQTIEPEDNIPDQPTPENTPPPSPNKPTPRHGHLETETLRSSLGHAHRMIQNLKSTIHREKTEKIELKRMLQEARDELETRRREAAVPAASHHHHPKRQKIKPETFKKPIVRPDLLGPARRGRTTEVALDEPDWEDHTSEASPTRTIRSAKGSSPRRSTDLSEAYQTATEADDSFETANERETATESEAFQTGVESMAEDSADDLTETEERATSRGGTPRARRVPSSLQSGAGDRTSYHSTASTSEDEAEEVRTPVQSPPPRYRLKMNRGVLRRIRPSGEAPMAEPMSPRETPASPTQGRALPMGQSLFAELEELGSGNEGDFGTPVRSSSHGFSQPSTPLQNSVVLDRRDSEATLPPPRSLMVDSSTMTEPWEQPPYLASQVSKETIRPERPLTIDTKTIPTLVDSSTQYTPTKPSAGSNGELPTFPTPPKTIWDESASVRQGQVSAKEEPDSTKAVQVQLDVSAIQAVETAPVAPVVPELKLSTILTQATEPVACKLPEPEPVVVVEPEPTKAAVPQLSVSSIYSEETIPVAPKLPEPKPEPEPATVIERETPDRASPQLSLSSIQAEQTQPVVQPAHDDRQRSVPELSISPIQSAETIPVEPVLPTPVPAVSVSPADESPDERPTTAVHRGDVAVSVLDKKPSTVVEDDASQDIASDAENKAKEATSVISGNVAPPETKKDLTPGADKGAQTILSAKQIDQLLLERAAARPVT</sequence>
<name>A0A0F4YZ05_RASE3</name>
<accession>A0A0F4YZ05</accession>
<reference evidence="3 4" key="1">
    <citation type="submission" date="2015-04" db="EMBL/GenBank/DDBJ databases">
        <authorList>
            <person name="Heijne W.H."/>
            <person name="Fedorova N.D."/>
            <person name="Nierman W.C."/>
            <person name="Vollebregt A.W."/>
            <person name="Zhao Z."/>
            <person name="Wu L."/>
            <person name="Kumar M."/>
            <person name="Stam H."/>
            <person name="van den Berg M.A."/>
            <person name="Pel H.J."/>
        </authorList>
    </citation>
    <scope>NUCLEOTIDE SEQUENCE [LARGE SCALE GENOMIC DNA]</scope>
    <source>
        <strain evidence="3 4">CBS 393.64</strain>
    </source>
</reference>
<feature type="compositionally biased region" description="Basic and acidic residues" evidence="2">
    <location>
        <begin position="886"/>
        <end position="904"/>
    </location>
</feature>
<keyword evidence="1" id="KW-0175">Coiled coil</keyword>
<feature type="region of interest" description="Disordered" evidence="2">
    <location>
        <begin position="954"/>
        <end position="1037"/>
    </location>
</feature>
<dbReference type="PANTHER" id="PTHR28190">
    <property type="entry name" value="NUCLEAR MIGRATION PROTEIN NUM1"/>
    <property type="match status" value="1"/>
</dbReference>
<feature type="region of interest" description="Disordered" evidence="2">
    <location>
        <begin position="882"/>
        <end position="936"/>
    </location>
</feature>
<evidence type="ECO:0000313" key="3">
    <source>
        <dbReference type="EMBL" id="KKA23527.1"/>
    </source>
</evidence>
<feature type="non-terminal residue" evidence="3">
    <location>
        <position position="1064"/>
    </location>
</feature>
<feature type="compositionally biased region" description="Basic and acidic residues" evidence="2">
    <location>
        <begin position="972"/>
        <end position="993"/>
    </location>
</feature>
<dbReference type="GeneID" id="25314805"/>
<gene>
    <name evidence="3" type="ORF">T310_2454</name>
</gene>
<dbReference type="GO" id="GO:0015631">
    <property type="term" value="F:tubulin binding"/>
    <property type="evidence" value="ECO:0007669"/>
    <property type="project" value="TreeGrafter"/>
</dbReference>
<dbReference type="InterPro" id="IPR053005">
    <property type="entry name" value="Nuclear_Pos-Cytoskel_Interact"/>
</dbReference>
<evidence type="ECO:0000313" key="4">
    <source>
        <dbReference type="Proteomes" id="UP000053958"/>
    </source>
</evidence>